<sequence length="248" mass="26839">MVNVIDYVPGDTLLHRLNPVTKLGIAAAIIIAIFLADTYPMLLGLLVLTFALGAYAHATSKLVSLLKLLVPLAVVMLLLQTAFVRGGAPVFAWMTTEGLVTGSKACLRLMGVALPLILMLSVTKLNDLANACVEVLHIPYRYAFTFTTALRFVPVFSQEMNAIMEAQTARGVEYDTKNPIRKLQLMLPLCVPLLVSSVGKTDATALAAEQRGFYLRTRESSYKRYPMVGRDVVVLVACAALVVAGALL</sequence>
<evidence type="ECO:0000256" key="6">
    <source>
        <dbReference type="SAM" id="Phobius"/>
    </source>
</evidence>
<dbReference type="InterPro" id="IPR003339">
    <property type="entry name" value="ABC/ECF_trnsptr_transmembrane"/>
</dbReference>
<reference evidence="7 8" key="1">
    <citation type="submission" date="2015-12" db="EMBL/GenBank/DDBJ databases">
        <title>Draft Genome Sequence of Olsenella scatoligenes SK9K4T; a Producer of 3-Methylindole- (skatole) and 4-Methylphenol- (p-cresol) Isolated from Pig Feces.</title>
        <authorList>
            <person name="Li X."/>
            <person name="Borg B."/>
            <person name="Canibe N."/>
        </authorList>
    </citation>
    <scope>NUCLEOTIDE SEQUENCE [LARGE SCALE GENOMIC DNA]</scope>
    <source>
        <strain evidence="7 8">SK9K4</strain>
    </source>
</reference>
<dbReference type="STRING" id="1299998.AUL39_09955"/>
<keyword evidence="3 6" id="KW-0812">Transmembrane</keyword>
<dbReference type="Pfam" id="PF02361">
    <property type="entry name" value="CbiQ"/>
    <property type="match status" value="1"/>
</dbReference>
<accession>A0A100YTX9</accession>
<comment type="subcellular location">
    <subcellularLocation>
        <location evidence="1">Membrane</location>
        <topology evidence="1">Multi-pass membrane protein</topology>
    </subcellularLocation>
</comment>
<keyword evidence="5 6" id="KW-0472">Membrane</keyword>
<protein>
    <submittedName>
        <fullName evidence="7">Cobalt ABC transporter</fullName>
    </submittedName>
</protein>
<gene>
    <name evidence="7" type="ORF">AUL39_09955</name>
</gene>
<comment type="caution">
    <text evidence="7">The sequence shown here is derived from an EMBL/GenBank/DDBJ whole genome shotgun (WGS) entry which is preliminary data.</text>
</comment>
<evidence type="ECO:0000256" key="5">
    <source>
        <dbReference type="ARBA" id="ARBA00023136"/>
    </source>
</evidence>
<feature type="transmembrane region" description="Helical" evidence="6">
    <location>
        <begin position="228"/>
        <end position="247"/>
    </location>
</feature>
<dbReference type="AlphaFoldDB" id="A0A100YTX9"/>
<evidence type="ECO:0000313" key="7">
    <source>
        <dbReference type="EMBL" id="KUH57630.1"/>
    </source>
</evidence>
<dbReference type="GO" id="GO:0005886">
    <property type="term" value="C:plasma membrane"/>
    <property type="evidence" value="ECO:0007669"/>
    <property type="project" value="UniProtKB-ARBA"/>
</dbReference>
<dbReference type="CDD" id="cd16914">
    <property type="entry name" value="EcfT"/>
    <property type="match status" value="1"/>
</dbReference>
<dbReference type="InterPro" id="IPR051611">
    <property type="entry name" value="ECF_transporter_component"/>
</dbReference>
<dbReference type="OrthoDB" id="6400at2"/>
<dbReference type="EMBL" id="LOJF01000012">
    <property type="protein sequence ID" value="KUH57630.1"/>
    <property type="molecule type" value="Genomic_DNA"/>
</dbReference>
<evidence type="ECO:0000256" key="3">
    <source>
        <dbReference type="ARBA" id="ARBA00022692"/>
    </source>
</evidence>
<dbReference type="Proteomes" id="UP000054078">
    <property type="component" value="Unassembled WGS sequence"/>
</dbReference>
<dbReference type="RefSeq" id="WP_059055863.1">
    <property type="nucleotide sequence ID" value="NZ_LOJF01000012.1"/>
</dbReference>
<keyword evidence="2" id="KW-1003">Cell membrane</keyword>
<proteinExistence type="predicted"/>
<evidence type="ECO:0000256" key="2">
    <source>
        <dbReference type="ARBA" id="ARBA00022475"/>
    </source>
</evidence>
<evidence type="ECO:0000313" key="8">
    <source>
        <dbReference type="Proteomes" id="UP000054078"/>
    </source>
</evidence>
<name>A0A100YTX9_TRASO</name>
<dbReference type="PANTHER" id="PTHR34857">
    <property type="entry name" value="SLL0384 PROTEIN"/>
    <property type="match status" value="1"/>
</dbReference>
<evidence type="ECO:0000256" key="1">
    <source>
        <dbReference type="ARBA" id="ARBA00004141"/>
    </source>
</evidence>
<keyword evidence="8" id="KW-1185">Reference proteome</keyword>
<feature type="transmembrane region" description="Helical" evidence="6">
    <location>
        <begin position="23"/>
        <end position="56"/>
    </location>
</feature>
<evidence type="ECO:0000256" key="4">
    <source>
        <dbReference type="ARBA" id="ARBA00022989"/>
    </source>
</evidence>
<feature type="transmembrane region" description="Helical" evidence="6">
    <location>
        <begin position="99"/>
        <end position="120"/>
    </location>
</feature>
<organism evidence="7 8">
    <name type="scientific">Tractidigestivibacter scatoligenes</name>
    <name type="common">Olsenella scatoligenes</name>
    <dbReference type="NCBI Taxonomy" id="1299998"/>
    <lineage>
        <taxon>Bacteria</taxon>
        <taxon>Bacillati</taxon>
        <taxon>Actinomycetota</taxon>
        <taxon>Coriobacteriia</taxon>
        <taxon>Coriobacteriales</taxon>
        <taxon>Atopobiaceae</taxon>
        <taxon>Tractidigestivibacter</taxon>
    </lineage>
</organism>
<dbReference type="PANTHER" id="PTHR34857:SF2">
    <property type="entry name" value="SLL0384 PROTEIN"/>
    <property type="match status" value="1"/>
</dbReference>
<feature type="transmembrane region" description="Helical" evidence="6">
    <location>
        <begin position="68"/>
        <end position="93"/>
    </location>
</feature>
<keyword evidence="4 6" id="KW-1133">Transmembrane helix</keyword>